<dbReference type="InterPro" id="IPR015424">
    <property type="entry name" value="PyrdxlP-dep_Trfase"/>
</dbReference>
<evidence type="ECO:0000313" key="13">
    <source>
        <dbReference type="Proteomes" id="UP000001589"/>
    </source>
</evidence>
<dbReference type="STRING" id="167542.P9515_18581"/>
<dbReference type="Gene3D" id="3.90.1150.10">
    <property type="entry name" value="Aspartate Aminotransferase, domain 1"/>
    <property type="match status" value="2"/>
</dbReference>
<evidence type="ECO:0000256" key="6">
    <source>
        <dbReference type="ARBA" id="ARBA00022898"/>
    </source>
</evidence>
<dbReference type="eggNOG" id="COG1003">
    <property type="taxonomic scope" value="Bacteria"/>
</dbReference>
<dbReference type="FunFam" id="3.40.640.10:FF:000224">
    <property type="entry name" value="Probable glycine dehydrogenase (decarboxylating) subunit 2"/>
    <property type="match status" value="1"/>
</dbReference>
<dbReference type="PANTHER" id="PTHR11773">
    <property type="entry name" value="GLYCINE DEHYDROGENASE, DECARBOXYLATING"/>
    <property type="match status" value="1"/>
</dbReference>
<dbReference type="InterPro" id="IPR015422">
    <property type="entry name" value="PyrdxlP-dep_Trfase_small"/>
</dbReference>
<organism evidence="12 13">
    <name type="scientific">Prochlorococcus marinus (strain MIT 9515)</name>
    <dbReference type="NCBI Taxonomy" id="167542"/>
    <lineage>
        <taxon>Bacteria</taxon>
        <taxon>Bacillati</taxon>
        <taxon>Cyanobacteriota</taxon>
        <taxon>Cyanophyceae</taxon>
        <taxon>Synechococcales</taxon>
        <taxon>Prochlorococcaceae</taxon>
        <taxon>Prochlorococcus</taxon>
    </lineage>
</organism>
<dbReference type="GO" id="GO:0005829">
    <property type="term" value="C:cytosol"/>
    <property type="evidence" value="ECO:0007669"/>
    <property type="project" value="TreeGrafter"/>
</dbReference>
<proteinExistence type="inferred from homology"/>
<dbReference type="GO" id="GO:0004375">
    <property type="term" value="F:glycine dehydrogenase (decarboxylating) activity"/>
    <property type="evidence" value="ECO:0007669"/>
    <property type="project" value="UniProtKB-EC"/>
</dbReference>
<comment type="subunit">
    <text evidence="4">The glycine cleavage system is composed of four proteins: P, T, L and H.</text>
</comment>
<evidence type="ECO:0000313" key="12">
    <source>
        <dbReference type="EMBL" id="ABM73065.1"/>
    </source>
</evidence>
<dbReference type="AlphaFoldDB" id="A2BZ54"/>
<dbReference type="InterPro" id="IPR015421">
    <property type="entry name" value="PyrdxlP-dep_Trfase_major"/>
</dbReference>
<dbReference type="PANTHER" id="PTHR11773:SF1">
    <property type="entry name" value="GLYCINE DEHYDROGENASE (DECARBOXYLATING), MITOCHONDRIAL"/>
    <property type="match status" value="1"/>
</dbReference>
<dbReference type="EMBL" id="CP000552">
    <property type="protein sequence ID" value="ABM73065.1"/>
    <property type="molecule type" value="Genomic_DNA"/>
</dbReference>
<dbReference type="InterPro" id="IPR003437">
    <property type="entry name" value="GcvP"/>
</dbReference>
<dbReference type="KEGG" id="pmc:P9515_18581"/>
<feature type="modified residue" description="N6-(pyridoxal phosphate)lysine" evidence="9">
    <location>
        <position position="711"/>
    </location>
</feature>
<dbReference type="NCBIfam" id="NF003346">
    <property type="entry name" value="PRK04366.1"/>
    <property type="match status" value="1"/>
</dbReference>
<comment type="function">
    <text evidence="2">The glycine cleavage system catalyzes the degradation of glycine. The P protein binds the alpha-amino group of glycine through its pyridoxal phosphate cofactor; CO(2) is released and the remaining methylamine moiety is then transferred to the lipoamide cofactor of the H protein.</text>
</comment>
<keyword evidence="7 12" id="KW-0560">Oxidoreductase</keyword>
<comment type="catalytic activity">
    <reaction evidence="8">
        <text>N(6)-[(R)-lipoyl]-L-lysyl-[glycine-cleavage complex H protein] + glycine + H(+) = N(6)-[(R)-S(8)-aminomethyldihydrolipoyl]-L-lysyl-[glycine-cleavage complex H protein] + CO2</text>
        <dbReference type="Rhea" id="RHEA:24304"/>
        <dbReference type="Rhea" id="RHEA-COMP:10494"/>
        <dbReference type="Rhea" id="RHEA-COMP:10495"/>
        <dbReference type="ChEBI" id="CHEBI:15378"/>
        <dbReference type="ChEBI" id="CHEBI:16526"/>
        <dbReference type="ChEBI" id="CHEBI:57305"/>
        <dbReference type="ChEBI" id="CHEBI:83099"/>
        <dbReference type="ChEBI" id="CHEBI:83143"/>
        <dbReference type="EC" id="1.4.4.2"/>
    </reaction>
</comment>
<dbReference type="OrthoDB" id="9801272at2"/>
<dbReference type="GO" id="GO:0030170">
    <property type="term" value="F:pyridoxal phosphate binding"/>
    <property type="evidence" value="ECO:0007669"/>
    <property type="project" value="TreeGrafter"/>
</dbReference>
<evidence type="ECO:0000259" key="11">
    <source>
        <dbReference type="Pfam" id="PF21478"/>
    </source>
</evidence>
<evidence type="ECO:0000256" key="8">
    <source>
        <dbReference type="ARBA" id="ARBA00049026"/>
    </source>
</evidence>
<evidence type="ECO:0000256" key="2">
    <source>
        <dbReference type="ARBA" id="ARBA00003788"/>
    </source>
</evidence>
<protein>
    <recommendedName>
        <fullName evidence="5">glycine dehydrogenase (aminomethyl-transferring)</fullName>
        <ecNumber evidence="5">1.4.4.2</ecNumber>
    </recommendedName>
</protein>
<reference evidence="12 13" key="1">
    <citation type="journal article" date="2007" name="PLoS Genet.">
        <title>Patterns and implications of gene gain and loss in the evolution of Prochlorococcus.</title>
        <authorList>
            <person name="Kettler G.C."/>
            <person name="Martiny A.C."/>
            <person name="Huang K."/>
            <person name="Zucker J."/>
            <person name="Coleman M.L."/>
            <person name="Rodrigue S."/>
            <person name="Chen F."/>
            <person name="Lapidus A."/>
            <person name="Ferriera S."/>
            <person name="Johnson J."/>
            <person name="Steglich C."/>
            <person name="Church G.M."/>
            <person name="Richardson P."/>
            <person name="Chisholm S.W."/>
        </authorList>
    </citation>
    <scope>NUCLEOTIDE SEQUENCE [LARGE SCALE GENOMIC DNA]</scope>
    <source>
        <strain evidence="12 13">MIT 9515</strain>
    </source>
</reference>
<comment type="similarity">
    <text evidence="3">Belongs to the GcvP family.</text>
</comment>
<evidence type="ECO:0000256" key="3">
    <source>
        <dbReference type="ARBA" id="ARBA00010756"/>
    </source>
</evidence>
<dbReference type="Gene3D" id="3.40.640.10">
    <property type="entry name" value="Type I PLP-dependent aspartate aminotransferase-like (Major domain)"/>
    <property type="match status" value="2"/>
</dbReference>
<accession>A2BZ54</accession>
<dbReference type="SUPFAM" id="SSF53383">
    <property type="entry name" value="PLP-dependent transferases"/>
    <property type="match status" value="2"/>
</dbReference>
<evidence type="ECO:0000256" key="7">
    <source>
        <dbReference type="ARBA" id="ARBA00023002"/>
    </source>
</evidence>
<dbReference type="InterPro" id="IPR049315">
    <property type="entry name" value="GDC-P_N"/>
</dbReference>
<dbReference type="GO" id="GO:0016594">
    <property type="term" value="F:glycine binding"/>
    <property type="evidence" value="ECO:0007669"/>
    <property type="project" value="TreeGrafter"/>
</dbReference>
<evidence type="ECO:0000256" key="1">
    <source>
        <dbReference type="ARBA" id="ARBA00001933"/>
    </source>
</evidence>
<feature type="domain" description="Glycine cleavage system P-protein N-terminal" evidence="10">
    <location>
        <begin position="13"/>
        <end position="443"/>
    </location>
</feature>
<dbReference type="GeneID" id="60202179"/>
<name>A2BZ54_PROM5</name>
<dbReference type="NCBIfam" id="TIGR00461">
    <property type="entry name" value="gcvP"/>
    <property type="match status" value="1"/>
</dbReference>
<sequence>MNPSINSDLFIGRHLGLKENDEKKMLQKLGFNNIDEFINQVIPEDIQFKEKYSNSLPIGCSEIEALNELEEISNKNHKIRSLIGLGYYGTHTPKVVQRHVLENPRWYTAYTPYQAEIAQGRLEALFNFQTLICELTAFSVANASLLDEGTAAAEAMTMSFSARKNKSSNIFLVDENVFDHTFNVLLTRAKPLGIDLKRFNQKHLKNYDDVFGLLIQLPGKNGELFDPTFLVSQAQKAEIIVTSIIDPLAQVLIKPIAEFGVDIAVGSLQRFGVPMGFGGPHAAFFACSEKYKRLIPGRIVGQTLSKNGEQSLRLALQTREQHIRREKATSNICTAQSLLAIISSFYAIYHGANGLTKMAKRLVLLRRYLESCLCELGFKIPLGNRFDSVDIYCEESEKIHKEALKNGFNFRILPLGSSIEDSTGFGISLDELTDENEIRKIVSLIANGVGKKEDFKHIKVNNSFHFEGIPLRNKEWMQQNIFENYQSETDLMRYIFKLAEKDFSLVDGMIPLGSCTMKLNSAAELSPISWANLSSIHPFAPANQTRGYSKIISDLEKWISELIGLNSVSFQPNAGSQGEFAGLLAINSYFASKGDLARKKCLIPQSAHGTNPASAVMAGFDVVTIKCDSEGNISYEDLLIKVKELDNKIGALMLTYPSTHGVFELKIKEICELIHSVGAFVYLDGANLNAQVGLCKPGDYGVDVCHLNLHKTFCIPHGGGGPGVGPVATSDILSPFLPSHSLTDNIFSHLGYSVSSSQHGSASILPISWMYIKMAGQSGLRKASTHAILSANYIANKLKNKFRILYKGQNNFVAHECILDFRDLKSKTGLSVNDIAKRLIDYSFHAPTISWPVPETIMIEPTESESLTELNRFCEAMLLISEEIEEIENNIDLKNNNLISNAPHTISELISDNWNYPYSKEKAAYPYKGKYEYKFWSSVSRIDNAYGDRNLICSCNVNDQDFLEEKKCA</sequence>
<evidence type="ECO:0000256" key="9">
    <source>
        <dbReference type="PIRSR" id="PIRSR603437-50"/>
    </source>
</evidence>
<dbReference type="EC" id="1.4.4.2" evidence="5"/>
<dbReference type="Proteomes" id="UP000001589">
    <property type="component" value="Chromosome"/>
</dbReference>
<evidence type="ECO:0000256" key="4">
    <source>
        <dbReference type="ARBA" id="ARBA00011690"/>
    </source>
</evidence>
<evidence type="ECO:0000256" key="5">
    <source>
        <dbReference type="ARBA" id="ARBA00012134"/>
    </source>
</evidence>
<dbReference type="Pfam" id="PF02347">
    <property type="entry name" value="GDC-P"/>
    <property type="match status" value="1"/>
</dbReference>
<dbReference type="GO" id="GO:0019464">
    <property type="term" value="P:glycine decarboxylation via glycine cleavage system"/>
    <property type="evidence" value="ECO:0007669"/>
    <property type="project" value="TreeGrafter"/>
</dbReference>
<keyword evidence="6 9" id="KW-0663">Pyridoxal phosphate</keyword>
<feature type="domain" description="Glycine dehydrogenase C-terminal" evidence="11">
    <location>
        <begin position="783"/>
        <end position="904"/>
    </location>
</feature>
<evidence type="ECO:0000259" key="10">
    <source>
        <dbReference type="Pfam" id="PF02347"/>
    </source>
</evidence>
<dbReference type="HOGENOM" id="CLU_004620_2_1_3"/>
<dbReference type="InterPro" id="IPR020581">
    <property type="entry name" value="GDC_P"/>
</dbReference>
<gene>
    <name evidence="12" type="primary">gcvP</name>
    <name evidence="12" type="ordered locus">P9515_18581</name>
</gene>
<dbReference type="Pfam" id="PF21478">
    <property type="entry name" value="GcvP2_C"/>
    <property type="match status" value="1"/>
</dbReference>
<dbReference type="GO" id="GO:0005960">
    <property type="term" value="C:glycine cleavage complex"/>
    <property type="evidence" value="ECO:0007669"/>
    <property type="project" value="TreeGrafter"/>
</dbReference>
<dbReference type="eggNOG" id="COG0403">
    <property type="taxonomic scope" value="Bacteria"/>
</dbReference>
<dbReference type="RefSeq" id="WP_011821149.1">
    <property type="nucleotide sequence ID" value="NC_008817.1"/>
</dbReference>
<dbReference type="InterPro" id="IPR049316">
    <property type="entry name" value="GDC-P_C"/>
</dbReference>
<comment type="cofactor">
    <cofactor evidence="1 9">
        <name>pyridoxal 5'-phosphate</name>
        <dbReference type="ChEBI" id="CHEBI:597326"/>
    </cofactor>
</comment>